<protein>
    <submittedName>
        <fullName evidence="1">Uncharacterized protein</fullName>
    </submittedName>
</protein>
<evidence type="ECO:0000313" key="2">
    <source>
        <dbReference type="Proteomes" id="UP001396334"/>
    </source>
</evidence>
<sequence length="68" mass="7849">MEELEARTLNYPTILTDPLLMGILIEDGSHFSRALDWAVNQKLKPVCTKQHKVVIWMHPGVFVIPYMI</sequence>
<gene>
    <name evidence="1" type="ORF">V6N11_035368</name>
</gene>
<accession>A0ABR2R064</accession>
<dbReference type="EMBL" id="JBBPBN010000029">
    <property type="protein sequence ID" value="KAK9006327.1"/>
    <property type="molecule type" value="Genomic_DNA"/>
</dbReference>
<organism evidence="1 2">
    <name type="scientific">Hibiscus sabdariffa</name>
    <name type="common">roselle</name>
    <dbReference type="NCBI Taxonomy" id="183260"/>
    <lineage>
        <taxon>Eukaryota</taxon>
        <taxon>Viridiplantae</taxon>
        <taxon>Streptophyta</taxon>
        <taxon>Embryophyta</taxon>
        <taxon>Tracheophyta</taxon>
        <taxon>Spermatophyta</taxon>
        <taxon>Magnoliopsida</taxon>
        <taxon>eudicotyledons</taxon>
        <taxon>Gunneridae</taxon>
        <taxon>Pentapetalae</taxon>
        <taxon>rosids</taxon>
        <taxon>malvids</taxon>
        <taxon>Malvales</taxon>
        <taxon>Malvaceae</taxon>
        <taxon>Malvoideae</taxon>
        <taxon>Hibiscus</taxon>
    </lineage>
</organism>
<comment type="caution">
    <text evidence="1">The sequence shown here is derived from an EMBL/GenBank/DDBJ whole genome shotgun (WGS) entry which is preliminary data.</text>
</comment>
<evidence type="ECO:0000313" key="1">
    <source>
        <dbReference type="EMBL" id="KAK9006327.1"/>
    </source>
</evidence>
<name>A0ABR2R064_9ROSI</name>
<reference evidence="1 2" key="1">
    <citation type="journal article" date="2024" name="G3 (Bethesda)">
        <title>Genome assembly of Hibiscus sabdariffa L. provides insights into metabolisms of medicinal natural products.</title>
        <authorList>
            <person name="Kim T."/>
        </authorList>
    </citation>
    <scope>NUCLEOTIDE SEQUENCE [LARGE SCALE GENOMIC DNA]</scope>
    <source>
        <strain evidence="1">TK-2024</strain>
        <tissue evidence="1">Old leaves</tissue>
    </source>
</reference>
<proteinExistence type="predicted"/>
<dbReference type="Proteomes" id="UP001396334">
    <property type="component" value="Unassembled WGS sequence"/>
</dbReference>
<keyword evidence="2" id="KW-1185">Reference proteome</keyword>